<gene>
    <name evidence="2" type="ORF">B1L04_01275</name>
</gene>
<dbReference type="EMBL" id="MVGR01000001">
    <property type="protein sequence ID" value="OPF20124.1"/>
    <property type="molecule type" value="Genomic_DNA"/>
</dbReference>
<dbReference type="Proteomes" id="UP000189835">
    <property type="component" value="Unassembled WGS sequence"/>
</dbReference>
<accession>A0A1V4BZ65</accession>
<feature type="region of interest" description="Disordered" evidence="1">
    <location>
        <begin position="61"/>
        <end position="80"/>
    </location>
</feature>
<evidence type="ECO:0000256" key="1">
    <source>
        <dbReference type="SAM" id="MobiDB-lite"/>
    </source>
</evidence>
<comment type="caution">
    <text evidence="2">The sequence shown here is derived from an EMBL/GenBank/DDBJ whole genome shotgun (WGS) entry which is preliminary data.</text>
</comment>
<organism evidence="2 3">
    <name type="scientific">Microcystis aeruginosa KW</name>
    <dbReference type="NCBI Taxonomy" id="1960155"/>
    <lineage>
        <taxon>Bacteria</taxon>
        <taxon>Bacillati</taxon>
        <taxon>Cyanobacteriota</taxon>
        <taxon>Cyanophyceae</taxon>
        <taxon>Oscillatoriophycideae</taxon>
        <taxon>Chroococcales</taxon>
        <taxon>Microcystaceae</taxon>
        <taxon>Microcystis</taxon>
    </lineage>
</organism>
<dbReference type="RefSeq" id="WP_002797536.1">
    <property type="nucleotide sequence ID" value="NZ_MVGR01000001.1"/>
</dbReference>
<sequence length="80" mass="9290">MTAKEQLLQEIEKSSEPLLQEVLDFLLSVRSEKYPETRKPIWQIAQEIMADVPPEIIAQLPTDGAEQHDHYLYGTPKRKE</sequence>
<evidence type="ECO:0000313" key="2">
    <source>
        <dbReference type="EMBL" id="OPF20124.1"/>
    </source>
</evidence>
<evidence type="ECO:0000313" key="3">
    <source>
        <dbReference type="Proteomes" id="UP000189835"/>
    </source>
</evidence>
<evidence type="ECO:0008006" key="4">
    <source>
        <dbReference type="Google" id="ProtNLM"/>
    </source>
</evidence>
<proteinExistence type="predicted"/>
<dbReference type="AlphaFoldDB" id="A0A1V4BZ65"/>
<reference evidence="2 3" key="1">
    <citation type="submission" date="2017-02" db="EMBL/GenBank/DDBJ databases">
        <title>Genome sequence of Microcystis aeruginosa KW.</title>
        <authorList>
            <person name="Oh H.-M."/>
            <person name="Ahn C.-Y."/>
            <person name="Jeong H."/>
            <person name="Srivastava A."/>
            <person name="Lee H.-G."/>
            <person name="Kang S.-R."/>
        </authorList>
    </citation>
    <scope>NUCLEOTIDE SEQUENCE [LARGE SCALE GENOMIC DNA]</scope>
    <source>
        <strain evidence="2 3">KW</strain>
    </source>
</reference>
<name>A0A1V4BZ65_MICAE</name>
<protein>
    <recommendedName>
        <fullName evidence="4">DUF2281 domain-containing protein</fullName>
    </recommendedName>
</protein>